<evidence type="ECO:0000313" key="5">
    <source>
        <dbReference type="Proteomes" id="UP000231693"/>
    </source>
</evidence>
<dbReference type="PANTHER" id="PTHR43156">
    <property type="entry name" value="STAGE II SPORULATION PROTEIN E-RELATED"/>
    <property type="match status" value="1"/>
</dbReference>
<gene>
    <name evidence="4" type="ORF">CLV28_1101</name>
</gene>
<comment type="caution">
    <text evidence="4">The sequence shown here is derived from an EMBL/GenBank/DDBJ whole genome shotgun (WGS) entry which is preliminary data.</text>
</comment>
<dbReference type="RefSeq" id="WP_170062621.1">
    <property type="nucleotide sequence ID" value="NZ_BOOX01000010.1"/>
</dbReference>
<evidence type="ECO:0000256" key="1">
    <source>
        <dbReference type="ARBA" id="ARBA00022801"/>
    </source>
</evidence>
<evidence type="ECO:0000313" key="4">
    <source>
        <dbReference type="EMBL" id="PJJ77875.1"/>
    </source>
</evidence>
<name>A0A2M9D1B5_9CELL</name>
<dbReference type="InterPro" id="IPR003018">
    <property type="entry name" value="GAF"/>
</dbReference>
<dbReference type="SMART" id="SM00331">
    <property type="entry name" value="PP2C_SIG"/>
    <property type="match status" value="1"/>
</dbReference>
<protein>
    <submittedName>
        <fullName evidence="4">Serine phosphatase RsbU (Regulator of sigma subunit)</fullName>
    </submittedName>
</protein>
<dbReference type="GO" id="GO:0016791">
    <property type="term" value="F:phosphatase activity"/>
    <property type="evidence" value="ECO:0007669"/>
    <property type="project" value="TreeGrafter"/>
</dbReference>
<dbReference type="PANTHER" id="PTHR43156:SF2">
    <property type="entry name" value="STAGE II SPORULATION PROTEIN E"/>
    <property type="match status" value="1"/>
</dbReference>
<feature type="domain" description="GAF" evidence="2">
    <location>
        <begin position="190"/>
        <end position="337"/>
    </location>
</feature>
<keyword evidence="5" id="KW-1185">Reference proteome</keyword>
<dbReference type="Proteomes" id="UP000231693">
    <property type="component" value="Unassembled WGS sequence"/>
</dbReference>
<dbReference type="AlphaFoldDB" id="A0A2M9D1B5"/>
<keyword evidence="1" id="KW-0378">Hydrolase</keyword>
<sequence length="576" mass="60619">MHNPDAPSLAEVVGDIHDESYQRYARLVQAYIGAPVALVSFVDDHGQVFPGAIGLPEPWATARSTPLSHSFCQHVVAADGPLVVSDAREVDFLRDNLAIEDLGAIAYAGFPVRDPSGRAVGSLCAIDGEPRVWTESELAVLADLAESCTTEIRLRAEGERAARAEARASRRDEHSRVLLRFSERFAAGRTVVDVLDAVHEVAESVAGAVRCAVALVDGEQVRWARAEPVPGMPDDMWSPRALTEVEWPGVRAVAHRETFLFEDADALADVFPVMRGIGGPGATAIVPVSTRTATLGAVVLRWAAPRTFDTDLVDLLAALAGYAAVALERATLIEGQQRIATVLQGAMLGTLPAVADVALDAVYAPALETDRVGGDWFDVLPHPDGSLDLVVGDVTGHDLHAATLMGQLRIMLRTLAWENPGSASDVLARLDAVALGTRLDATGTVVLVRLGPAGSDGARDVRWSSAGHLPPVVVRADGVTDRASSDAPDLPLGLPHALPRTERALRLAPGDTLVLYTDGLVERRGTSLRASVDELLRVAAVHGAGLRAVDLLEALAPGGTADDDVAVLTATVGAPA</sequence>
<dbReference type="SUPFAM" id="SSF81606">
    <property type="entry name" value="PP2C-like"/>
    <property type="match status" value="1"/>
</dbReference>
<dbReference type="Pfam" id="PF07228">
    <property type="entry name" value="SpoIIE"/>
    <property type="match status" value="1"/>
</dbReference>
<dbReference type="Pfam" id="PF13185">
    <property type="entry name" value="GAF_2"/>
    <property type="match status" value="1"/>
</dbReference>
<dbReference type="Pfam" id="PF01590">
    <property type="entry name" value="GAF"/>
    <property type="match status" value="1"/>
</dbReference>
<reference evidence="4 5" key="1">
    <citation type="submission" date="2017-11" db="EMBL/GenBank/DDBJ databases">
        <title>Genomic Encyclopedia of Archaeal and Bacterial Type Strains, Phase II (KMG-II): From Individual Species to Whole Genera.</title>
        <authorList>
            <person name="Goeker M."/>
        </authorList>
    </citation>
    <scope>NUCLEOTIDE SEQUENCE [LARGE SCALE GENOMIC DNA]</scope>
    <source>
        <strain evidence="4 5">DSM 25478</strain>
    </source>
</reference>
<dbReference type="Gene3D" id="3.60.40.10">
    <property type="entry name" value="PPM-type phosphatase domain"/>
    <property type="match status" value="1"/>
</dbReference>
<dbReference type="InterPro" id="IPR036457">
    <property type="entry name" value="PPM-type-like_dom_sf"/>
</dbReference>
<proteinExistence type="predicted"/>
<dbReference type="SMART" id="SM00065">
    <property type="entry name" value="GAF"/>
    <property type="match status" value="2"/>
</dbReference>
<dbReference type="Gene3D" id="3.30.450.40">
    <property type="match status" value="2"/>
</dbReference>
<dbReference type="InterPro" id="IPR029016">
    <property type="entry name" value="GAF-like_dom_sf"/>
</dbReference>
<dbReference type="EMBL" id="PGFE01000001">
    <property type="protein sequence ID" value="PJJ77875.1"/>
    <property type="molecule type" value="Genomic_DNA"/>
</dbReference>
<accession>A0A2M9D1B5</accession>
<dbReference type="InterPro" id="IPR052016">
    <property type="entry name" value="Bact_Sigma-Reg"/>
</dbReference>
<dbReference type="SUPFAM" id="SSF55781">
    <property type="entry name" value="GAF domain-like"/>
    <property type="match status" value="2"/>
</dbReference>
<feature type="domain" description="GAF" evidence="2">
    <location>
        <begin position="16"/>
        <end position="162"/>
    </location>
</feature>
<dbReference type="InterPro" id="IPR001932">
    <property type="entry name" value="PPM-type_phosphatase-like_dom"/>
</dbReference>
<organism evidence="4 5">
    <name type="scientific">Sediminihabitans luteus</name>
    <dbReference type="NCBI Taxonomy" id="1138585"/>
    <lineage>
        <taxon>Bacteria</taxon>
        <taxon>Bacillati</taxon>
        <taxon>Actinomycetota</taxon>
        <taxon>Actinomycetes</taxon>
        <taxon>Micrococcales</taxon>
        <taxon>Cellulomonadaceae</taxon>
        <taxon>Sediminihabitans</taxon>
    </lineage>
</organism>
<evidence type="ECO:0000259" key="3">
    <source>
        <dbReference type="SMART" id="SM00331"/>
    </source>
</evidence>
<evidence type="ECO:0000259" key="2">
    <source>
        <dbReference type="SMART" id="SM00065"/>
    </source>
</evidence>
<feature type="domain" description="PPM-type phosphatase" evidence="3">
    <location>
        <begin position="357"/>
        <end position="572"/>
    </location>
</feature>